<evidence type="ECO:0000256" key="1">
    <source>
        <dbReference type="ARBA" id="ARBA00004162"/>
    </source>
</evidence>
<comment type="caution">
    <text evidence="11">The sequence shown here is derived from an EMBL/GenBank/DDBJ whole genome shotgun (WGS) entry which is preliminary data.</text>
</comment>
<dbReference type="InterPro" id="IPR050330">
    <property type="entry name" value="Bact_OuterMem_StrucFunc"/>
</dbReference>
<sequence length="250" mass="27266">MLTGKKSAPSKPPKLPGFPQAHGSSWKVAYADFVTAMMAFFLLMWIINMTPPATLKQLEQYFQGDPKPAQGALFSPDANERQHTAALNRDEAMRYAIAVRLKKIITEDPFLKNSSGISSDDVGVLLRLQSGMLFTPGSAELTEAAKRLLADVVDVLKTYNVALVIRGFADAGEATKGLYPSNWELSGARSAAAARAIIAMGGIQANRIRAVAYGDSRPLMPDFSPEAVAANRRVEFYFHRPDVTNSQVLY</sequence>
<name>A0A7C9J979_9BACT</name>
<organism evidence="11 12">
    <name type="scientific">Solidesulfovibrio aerotolerans</name>
    <dbReference type="NCBI Taxonomy" id="295255"/>
    <lineage>
        <taxon>Bacteria</taxon>
        <taxon>Pseudomonadati</taxon>
        <taxon>Thermodesulfobacteriota</taxon>
        <taxon>Desulfovibrionia</taxon>
        <taxon>Desulfovibrionales</taxon>
        <taxon>Desulfovibrionaceae</taxon>
        <taxon>Solidesulfovibrio</taxon>
    </lineage>
</organism>
<evidence type="ECO:0000256" key="5">
    <source>
        <dbReference type="ARBA" id="ARBA00022989"/>
    </source>
</evidence>
<dbReference type="PANTHER" id="PTHR30329">
    <property type="entry name" value="STATOR ELEMENT OF FLAGELLAR MOTOR COMPLEX"/>
    <property type="match status" value="1"/>
</dbReference>
<evidence type="ECO:0000313" key="12">
    <source>
        <dbReference type="Proteomes" id="UP000482487"/>
    </source>
</evidence>
<dbReference type="AlphaFoldDB" id="A0A7C9J979"/>
<dbReference type="PROSITE" id="PS51123">
    <property type="entry name" value="OMPA_2"/>
    <property type="match status" value="1"/>
</dbReference>
<dbReference type="Proteomes" id="UP000482487">
    <property type="component" value="Unassembled WGS sequence"/>
</dbReference>
<evidence type="ECO:0000256" key="9">
    <source>
        <dbReference type="SAM" id="Phobius"/>
    </source>
</evidence>
<dbReference type="Gene3D" id="3.30.1330.60">
    <property type="entry name" value="OmpA-like domain"/>
    <property type="match status" value="1"/>
</dbReference>
<protein>
    <submittedName>
        <fullName evidence="11">OmpA family protein</fullName>
    </submittedName>
</protein>
<dbReference type="InterPro" id="IPR025713">
    <property type="entry name" value="MotB-like_N_dom"/>
</dbReference>
<comment type="subcellular location">
    <subcellularLocation>
        <location evidence="1">Cell membrane</location>
        <topology evidence="1">Single-pass membrane protein</topology>
    </subcellularLocation>
</comment>
<reference evidence="11 12" key="1">
    <citation type="submission" date="2020-01" db="EMBL/GenBank/DDBJ databases">
        <title>Genome sequence of Desulfovibrio aerotolerans DSM 16695(T).</title>
        <authorList>
            <person name="Karnachuk O."/>
            <person name="Avakyan M."/>
            <person name="Mardanov A."/>
            <person name="Kadnikov V."/>
            <person name="Ravin N."/>
        </authorList>
    </citation>
    <scope>NUCLEOTIDE SEQUENCE [LARGE SCALE GENOMIC DNA]</scope>
    <source>
        <strain evidence="11 12">DSM 16695</strain>
    </source>
</reference>
<evidence type="ECO:0000256" key="3">
    <source>
        <dbReference type="ARBA" id="ARBA00022475"/>
    </source>
</evidence>
<keyword evidence="6 7" id="KW-0472">Membrane</keyword>
<dbReference type="InterPro" id="IPR036737">
    <property type="entry name" value="OmpA-like_sf"/>
</dbReference>
<evidence type="ECO:0000313" key="11">
    <source>
        <dbReference type="EMBL" id="MYL83338.1"/>
    </source>
</evidence>
<dbReference type="Pfam" id="PF13677">
    <property type="entry name" value="MotB_plug"/>
    <property type="match status" value="1"/>
</dbReference>
<dbReference type="Pfam" id="PF00691">
    <property type="entry name" value="OmpA"/>
    <property type="match status" value="1"/>
</dbReference>
<gene>
    <name evidence="11" type="ORF">GTA51_09385</name>
</gene>
<evidence type="ECO:0000256" key="4">
    <source>
        <dbReference type="ARBA" id="ARBA00022692"/>
    </source>
</evidence>
<proteinExistence type="inferred from homology"/>
<feature type="transmembrane region" description="Helical" evidence="9">
    <location>
        <begin position="28"/>
        <end position="47"/>
    </location>
</feature>
<dbReference type="RefSeq" id="WP_160960527.1">
    <property type="nucleotide sequence ID" value="NZ_WVUD01000013.1"/>
</dbReference>
<keyword evidence="12" id="KW-1185">Reference proteome</keyword>
<evidence type="ECO:0000256" key="6">
    <source>
        <dbReference type="ARBA" id="ARBA00023136"/>
    </source>
</evidence>
<comment type="similarity">
    <text evidence="2">Belongs to the MotB family.</text>
</comment>
<evidence type="ECO:0000256" key="2">
    <source>
        <dbReference type="ARBA" id="ARBA00008914"/>
    </source>
</evidence>
<evidence type="ECO:0000256" key="7">
    <source>
        <dbReference type="PROSITE-ProRule" id="PRU00473"/>
    </source>
</evidence>
<keyword evidence="5 9" id="KW-1133">Transmembrane helix</keyword>
<dbReference type="OrthoDB" id="9783110at2"/>
<feature type="domain" description="OmpA-like" evidence="10">
    <location>
        <begin position="121"/>
        <end position="242"/>
    </location>
</feature>
<dbReference type="GO" id="GO:0005886">
    <property type="term" value="C:plasma membrane"/>
    <property type="evidence" value="ECO:0007669"/>
    <property type="project" value="UniProtKB-SubCell"/>
</dbReference>
<dbReference type="EMBL" id="WVUD01000013">
    <property type="protein sequence ID" value="MYL83338.1"/>
    <property type="molecule type" value="Genomic_DNA"/>
</dbReference>
<evidence type="ECO:0000256" key="8">
    <source>
        <dbReference type="SAM" id="MobiDB-lite"/>
    </source>
</evidence>
<accession>A0A7C9J979</accession>
<dbReference type="SUPFAM" id="SSF103088">
    <property type="entry name" value="OmpA-like"/>
    <property type="match status" value="1"/>
</dbReference>
<dbReference type="CDD" id="cd07185">
    <property type="entry name" value="OmpA_C-like"/>
    <property type="match status" value="1"/>
</dbReference>
<dbReference type="PANTHER" id="PTHR30329:SF21">
    <property type="entry name" value="LIPOPROTEIN YIAD-RELATED"/>
    <property type="match status" value="1"/>
</dbReference>
<dbReference type="InterPro" id="IPR006665">
    <property type="entry name" value="OmpA-like"/>
</dbReference>
<keyword evidence="4 9" id="KW-0812">Transmembrane</keyword>
<keyword evidence="3" id="KW-1003">Cell membrane</keyword>
<feature type="region of interest" description="Disordered" evidence="8">
    <location>
        <begin position="1"/>
        <end position="21"/>
    </location>
</feature>
<evidence type="ECO:0000259" key="10">
    <source>
        <dbReference type="PROSITE" id="PS51123"/>
    </source>
</evidence>